<dbReference type="SUPFAM" id="SSF52075">
    <property type="entry name" value="Outer arm dynein light chain 1"/>
    <property type="match status" value="1"/>
</dbReference>
<feature type="region of interest" description="Disordered" evidence="3">
    <location>
        <begin position="465"/>
        <end position="488"/>
    </location>
</feature>
<dbReference type="GeneID" id="25980178"/>
<dbReference type="InterPro" id="IPR019487">
    <property type="entry name" value="RAM_signalling_pathway_SOG2"/>
</dbReference>
<evidence type="ECO:0000313" key="5">
    <source>
        <dbReference type="EMBL" id="EFX06393.1"/>
    </source>
</evidence>
<dbReference type="AlphaFoldDB" id="F0X6M0"/>
<feature type="compositionally biased region" description="Polar residues" evidence="3">
    <location>
        <begin position="403"/>
        <end position="412"/>
    </location>
</feature>
<evidence type="ECO:0000256" key="2">
    <source>
        <dbReference type="ARBA" id="ARBA00022737"/>
    </source>
</evidence>
<feature type="compositionally biased region" description="Low complexity" evidence="3">
    <location>
        <begin position="1084"/>
        <end position="1100"/>
    </location>
</feature>
<dbReference type="OrthoDB" id="1394818at2759"/>
<feature type="region of interest" description="Disordered" evidence="3">
    <location>
        <begin position="353"/>
        <end position="387"/>
    </location>
</feature>
<organism evidence="6">
    <name type="scientific">Grosmannia clavigera (strain kw1407 / UAMH 11150)</name>
    <name type="common">Blue stain fungus</name>
    <name type="synonym">Graphiocladiella clavigera</name>
    <dbReference type="NCBI Taxonomy" id="655863"/>
    <lineage>
        <taxon>Eukaryota</taxon>
        <taxon>Fungi</taxon>
        <taxon>Dikarya</taxon>
        <taxon>Ascomycota</taxon>
        <taxon>Pezizomycotina</taxon>
        <taxon>Sordariomycetes</taxon>
        <taxon>Sordariomycetidae</taxon>
        <taxon>Ophiostomatales</taxon>
        <taxon>Ophiostomataceae</taxon>
        <taxon>Leptographium</taxon>
    </lineage>
</organism>
<reference evidence="5 6" key="1">
    <citation type="journal article" date="2011" name="Proc. Natl. Acad. Sci. U.S.A.">
        <title>Genome and transcriptome analyses of the mountain pine beetle-fungal symbiont Grosmannia clavigera, a lodgepole pine pathogen.</title>
        <authorList>
            <person name="DiGuistini S."/>
            <person name="Wang Y."/>
            <person name="Liao N.Y."/>
            <person name="Taylor G."/>
            <person name="Tanguay P."/>
            <person name="Feau N."/>
            <person name="Henrissat B."/>
            <person name="Chan S.K."/>
            <person name="Hesse-Orce U."/>
            <person name="Alamouti S.M."/>
            <person name="Tsui C.K.M."/>
            <person name="Docking R.T."/>
            <person name="Levasseur A."/>
            <person name="Haridas S."/>
            <person name="Robertson G."/>
            <person name="Birol I."/>
            <person name="Holt R.A."/>
            <person name="Marra M.A."/>
            <person name="Hamelin R.C."/>
            <person name="Hirst M."/>
            <person name="Jones S.J.M."/>
            <person name="Bohlmann J."/>
            <person name="Breuil C."/>
        </authorList>
    </citation>
    <scope>NUCLEOTIDE SEQUENCE [LARGE SCALE GENOMIC DNA]</scope>
    <source>
        <strain evidence="6">kw1407 / UAMH 11150</strain>
    </source>
</reference>
<feature type="region of interest" description="Disordered" evidence="3">
    <location>
        <begin position="1"/>
        <end position="33"/>
    </location>
</feature>
<feature type="domain" description="Disease resistance R13L4/SHOC-2-like LRR" evidence="4">
    <location>
        <begin position="162"/>
        <end position="238"/>
    </location>
</feature>
<feature type="compositionally biased region" description="Polar residues" evidence="3">
    <location>
        <begin position="1"/>
        <end position="11"/>
    </location>
</feature>
<feature type="region of interest" description="Disordered" evidence="3">
    <location>
        <begin position="922"/>
        <end position="1018"/>
    </location>
</feature>
<keyword evidence="6" id="KW-1185">Reference proteome</keyword>
<dbReference type="eggNOG" id="KOG0619">
    <property type="taxonomic scope" value="Eukaryota"/>
</dbReference>
<dbReference type="InterPro" id="IPR032675">
    <property type="entry name" value="LRR_dom_sf"/>
</dbReference>
<feature type="compositionally biased region" description="Basic and acidic residues" evidence="3">
    <location>
        <begin position="418"/>
        <end position="427"/>
    </location>
</feature>
<accession>F0X6M0</accession>
<keyword evidence="1" id="KW-0433">Leucine-rich repeat</keyword>
<dbReference type="PANTHER" id="PTHR48051">
    <property type="match status" value="1"/>
</dbReference>
<dbReference type="Proteomes" id="UP000007796">
    <property type="component" value="Unassembled WGS sequence"/>
</dbReference>
<dbReference type="InterPro" id="IPR050216">
    <property type="entry name" value="LRR_domain-containing"/>
</dbReference>
<evidence type="ECO:0000259" key="4">
    <source>
        <dbReference type="Pfam" id="PF23598"/>
    </source>
</evidence>
<dbReference type="InterPro" id="IPR055414">
    <property type="entry name" value="LRR_R13L4/SHOC2-like"/>
</dbReference>
<protein>
    <submittedName>
        <fullName evidence="5">Cell morphogenesis protein</fullName>
    </submittedName>
</protein>
<dbReference type="STRING" id="655863.F0X6M0"/>
<dbReference type="GO" id="GO:0005737">
    <property type="term" value="C:cytoplasm"/>
    <property type="evidence" value="ECO:0007669"/>
    <property type="project" value="TreeGrafter"/>
</dbReference>
<dbReference type="InterPro" id="IPR003591">
    <property type="entry name" value="Leu-rich_rpt_typical-subtyp"/>
</dbReference>
<dbReference type="PANTHER" id="PTHR48051:SF1">
    <property type="entry name" value="RAS SUPPRESSOR PROTEIN 1"/>
    <property type="match status" value="1"/>
</dbReference>
<feature type="region of interest" description="Disordered" evidence="3">
    <location>
        <begin position="1084"/>
        <end position="1118"/>
    </location>
</feature>
<feature type="region of interest" description="Disordered" evidence="3">
    <location>
        <begin position="701"/>
        <end position="720"/>
    </location>
</feature>
<feature type="compositionally biased region" description="Low complexity" evidence="3">
    <location>
        <begin position="983"/>
        <end position="1006"/>
    </location>
</feature>
<sequence length="1132" mass="122527">MMERIGSSTQPAGRGLPENPAQGRRLPMPAPTVPVPPIPLSYATSNLASSANIALPPPLPPPLMAPRSSSSSLTASAPISPSQVIVLAREAMKEALRHSDQQAGEDGGVSNELAPGLTIDLSRKNIQRLPDEVVDIIMNKLERLALSHNKLSAFPARFSECSSLRYLNVRENDIREFPLPLCDLRSLEILDLGRNKLRVLPPEIVKLTSLKVFALQKNRIEELPLCLADMSSLQMIKLTGNPIRFPPPEVFQVQASSPPNEGYLKDNEVTEVTITSHIRRFLRQAAANDRAEAAGPVGATPLATLVGGGLFSGQRAGSSIASDSAAEDSSDTLEAPRIMPVKRVTSGRFPIKVNGTELGDLRSPPQSRPPPIPTRSHYRGLSQQSTAVRRPGVMPLTISSANERMRSNSETTLLPAPRNDRSGDRSRRMGIVSKKAHELMTLDEDEVSNGNANRFSHYRGLSHGSAMQGAPNGGTAVAPETKSPASPVSDISLQRPIYVRRLSILPERRRESQFYDPVVESAKGILYSVFQIHPTIQMLLSLANDGTARHSSLEIVFYNTNSHVEQLEREIQRHDLAEEDSEMGRRENETVHRACVTLLNAYDHICSLLKANVDLFLDNGDPRYMRTLLLQIYHSIMELRVASTSPLAPRTMNKAVSHSNDSSTAGRTPIKHAAGLGETVRPMPPMMGPLRDGSVMVTPSADRPGAGLREPRGFVTPNLGNLRVTTETTPAGLAGLTINGSGRTATIMAVTPRSGESFTSSSSRGGGVITSEFTEEDRMFEKIFLSLQKSTDLAMRLLPGLSSQYAGALRAATAQRAREQTTRCWRVLLAKCATAIQHTETLKSRLSSVKLKEPGIRSQWAYWSVCSNFLEAWLDFAGAVRESHKTIQLPADTRPRMRPLYQCVKDTIVLIMRSPWAYALRQQQQQQGQPGKPGQHPGLQQQQQHQQQQQQQQQQQHQQQHHHPGQWQSQGHGHGHGQGQGPGQHMNVNGNSASSVSSLSMGSMGSIDGGHLTQLPMTPQSAALGPAVQATVPSTPQSASFSHVFSGNVFERADALINTGGLSMVRGGPGSAYGSLSGTASFSSFGNTSTSNSNSSLLSSQAEGSMTPSSMLSSGPLGQLPLRLGNGSKIAF</sequence>
<feature type="compositionally biased region" description="Low complexity" evidence="3">
    <location>
        <begin position="922"/>
        <end position="958"/>
    </location>
</feature>
<dbReference type="EMBL" id="GL629729">
    <property type="protein sequence ID" value="EFX06393.1"/>
    <property type="molecule type" value="Genomic_DNA"/>
</dbReference>
<name>F0X6M0_GROCL</name>
<dbReference type="Pfam" id="PF10428">
    <property type="entry name" value="SOG2"/>
    <property type="match status" value="1"/>
</dbReference>
<dbReference type="SMART" id="SM00369">
    <property type="entry name" value="LRR_TYP"/>
    <property type="match status" value="4"/>
</dbReference>
<dbReference type="InParanoid" id="F0X6M0"/>
<feature type="region of interest" description="Disordered" evidence="3">
    <location>
        <begin position="403"/>
        <end position="427"/>
    </location>
</feature>
<proteinExistence type="predicted"/>
<dbReference type="Pfam" id="PF23598">
    <property type="entry name" value="LRR_14"/>
    <property type="match status" value="1"/>
</dbReference>
<evidence type="ECO:0000256" key="1">
    <source>
        <dbReference type="ARBA" id="ARBA00022614"/>
    </source>
</evidence>
<dbReference type="Gene3D" id="3.80.10.10">
    <property type="entry name" value="Ribonuclease Inhibitor"/>
    <property type="match status" value="1"/>
</dbReference>
<feature type="compositionally biased region" description="Polar residues" evidence="3">
    <location>
        <begin position="1101"/>
        <end position="1113"/>
    </location>
</feature>
<evidence type="ECO:0000313" key="6">
    <source>
        <dbReference type="Proteomes" id="UP000007796"/>
    </source>
</evidence>
<dbReference type="HOGENOM" id="CLU_005610_0_1_1"/>
<evidence type="ECO:0000256" key="3">
    <source>
        <dbReference type="SAM" id="MobiDB-lite"/>
    </source>
</evidence>
<keyword evidence="2" id="KW-0677">Repeat</keyword>
<gene>
    <name evidence="5" type="ORF">CMQ_6714</name>
</gene>
<dbReference type="RefSeq" id="XP_014175875.1">
    <property type="nucleotide sequence ID" value="XM_014320400.1"/>
</dbReference>